<evidence type="ECO:0000256" key="3">
    <source>
        <dbReference type="PROSITE-ProRule" id="PRU00339"/>
    </source>
</evidence>
<name>A0ABT4JXJ9_9GAMM</name>
<dbReference type="Gene3D" id="1.25.40.10">
    <property type="entry name" value="Tetratricopeptide repeat domain"/>
    <property type="match status" value="1"/>
</dbReference>
<comment type="caution">
    <text evidence="4">The sequence shown here is derived from an EMBL/GenBank/DDBJ whole genome shotgun (WGS) entry which is preliminary data.</text>
</comment>
<dbReference type="PROSITE" id="PS50005">
    <property type="entry name" value="TPR"/>
    <property type="match status" value="1"/>
</dbReference>
<keyword evidence="2 3" id="KW-0802">TPR repeat</keyword>
<accession>A0ABT4JXJ9</accession>
<keyword evidence="5" id="KW-1185">Reference proteome</keyword>
<dbReference type="EMBL" id="JAPUBN010000020">
    <property type="protein sequence ID" value="MCZ2723126.1"/>
    <property type="molecule type" value="Genomic_DNA"/>
</dbReference>
<sequence>MSDEILYKEDAMDSWVCFFVCVLRTACRRAAKKDRAVLSLAQEYILKNRIEKAAAFLDKIDASEKQTAEFYRLRSLYLLKANRLEDAEEYHKKSIKKFPQDVFLLNNYGVLLVRLGDYAKACELFEKTLKISRNRSQSGLINYSRCLISKDDVKKASILIDQAKELGNLPYIGLLTELNLVLIQGNKFKASQINKIIQANTNYAQISEYKKEYECLSRHINASETDLTSSFLHSPSACIVPRYKT</sequence>
<dbReference type="Pfam" id="PF07719">
    <property type="entry name" value="TPR_2"/>
    <property type="match status" value="1"/>
</dbReference>
<dbReference type="RefSeq" id="WP_269127222.1">
    <property type="nucleotide sequence ID" value="NZ_JAPUBN010000020.1"/>
</dbReference>
<dbReference type="InterPro" id="IPR013105">
    <property type="entry name" value="TPR_2"/>
</dbReference>
<dbReference type="SUPFAM" id="SSF48452">
    <property type="entry name" value="TPR-like"/>
    <property type="match status" value="1"/>
</dbReference>
<feature type="repeat" description="TPR" evidence="3">
    <location>
        <begin position="102"/>
        <end position="135"/>
    </location>
</feature>
<gene>
    <name evidence="4" type="ORF">O1D97_16280</name>
</gene>
<evidence type="ECO:0000313" key="4">
    <source>
        <dbReference type="EMBL" id="MCZ2723126.1"/>
    </source>
</evidence>
<keyword evidence="1" id="KW-0677">Repeat</keyword>
<proteinExistence type="predicted"/>
<dbReference type="SMART" id="SM00028">
    <property type="entry name" value="TPR"/>
    <property type="match status" value="2"/>
</dbReference>
<organism evidence="4 5">
    <name type="scientific">Marinomonas phaeophyticola</name>
    <dbReference type="NCBI Taxonomy" id="3004091"/>
    <lineage>
        <taxon>Bacteria</taxon>
        <taxon>Pseudomonadati</taxon>
        <taxon>Pseudomonadota</taxon>
        <taxon>Gammaproteobacteria</taxon>
        <taxon>Oceanospirillales</taxon>
        <taxon>Oceanospirillaceae</taxon>
        <taxon>Marinomonas</taxon>
    </lineage>
</organism>
<dbReference type="InterPro" id="IPR011990">
    <property type="entry name" value="TPR-like_helical_dom_sf"/>
</dbReference>
<evidence type="ECO:0000313" key="5">
    <source>
        <dbReference type="Proteomes" id="UP001149719"/>
    </source>
</evidence>
<evidence type="ECO:0000256" key="1">
    <source>
        <dbReference type="ARBA" id="ARBA00022737"/>
    </source>
</evidence>
<protein>
    <submittedName>
        <fullName evidence="4">Tetratricopeptide repeat protein</fullName>
    </submittedName>
</protein>
<reference evidence="4" key="1">
    <citation type="submission" date="2022-12" db="EMBL/GenBank/DDBJ databases">
        <title>Marinomonas 15G1-11 sp. nov, isolated from marine algae.</title>
        <authorList>
            <person name="Butt M."/>
            <person name="Choi D.G."/>
            <person name="Kim J.M."/>
            <person name="Lee J.K."/>
            <person name="Baek J.H."/>
            <person name="Jeon C.O."/>
        </authorList>
    </citation>
    <scope>NUCLEOTIDE SEQUENCE</scope>
    <source>
        <strain evidence="4">15G1-11</strain>
    </source>
</reference>
<evidence type="ECO:0000256" key="2">
    <source>
        <dbReference type="ARBA" id="ARBA00022803"/>
    </source>
</evidence>
<dbReference type="Proteomes" id="UP001149719">
    <property type="component" value="Unassembled WGS sequence"/>
</dbReference>
<dbReference type="InterPro" id="IPR019734">
    <property type="entry name" value="TPR_rpt"/>
</dbReference>